<dbReference type="AlphaFoldDB" id="B6K413"/>
<evidence type="ECO:0000256" key="2">
    <source>
        <dbReference type="ARBA" id="ARBA00009758"/>
    </source>
</evidence>
<dbReference type="Proteomes" id="UP000001744">
    <property type="component" value="Unassembled WGS sequence"/>
</dbReference>
<proteinExistence type="inferred from homology"/>
<feature type="region of interest" description="Disordered" evidence="5">
    <location>
        <begin position="1"/>
        <end position="20"/>
    </location>
</feature>
<sequence length="191" mass="21867">MDPIETSESERPSIQLGEKKTVNEYLNMDAEDESLRKWKESLGIKSDGGYSPPNDPRTVVVERLTLLVDGEDPVEVDMQDAESLERIRKHGFAIRERCVYRTVVRFRVQHEVISGLQYVRVVSRHGIPVDKSAVMIGSYSPSKEAYEYTTEPEEAPSGMLARGHYEASCRFVDDDKVTHKQFKWAFNLVKK</sequence>
<dbReference type="VEuPathDB" id="FungiDB:SJAG_03361"/>
<accession>B6K413</accession>
<dbReference type="PANTHER" id="PTHR10980:SF3">
    <property type="entry name" value="LD16419P"/>
    <property type="match status" value="1"/>
</dbReference>
<dbReference type="EMBL" id="KE651167">
    <property type="protein sequence ID" value="EEB08220.1"/>
    <property type="molecule type" value="Genomic_DNA"/>
</dbReference>
<dbReference type="OrthoDB" id="1683373at2759"/>
<dbReference type="GeneID" id="7050082"/>
<evidence type="ECO:0000256" key="1">
    <source>
        <dbReference type="ARBA" id="ARBA00004496"/>
    </source>
</evidence>
<dbReference type="InterPro" id="IPR014756">
    <property type="entry name" value="Ig_E-set"/>
</dbReference>
<reference evidence="6 8" key="1">
    <citation type="journal article" date="2011" name="Science">
        <title>Comparative functional genomics of the fission yeasts.</title>
        <authorList>
            <person name="Rhind N."/>
            <person name="Chen Z."/>
            <person name="Yassour M."/>
            <person name="Thompson D.A."/>
            <person name="Haas B.J."/>
            <person name="Habib N."/>
            <person name="Wapinski I."/>
            <person name="Roy S."/>
            <person name="Lin M.F."/>
            <person name="Heiman D.I."/>
            <person name="Young S.K."/>
            <person name="Furuya K."/>
            <person name="Guo Y."/>
            <person name="Pidoux A."/>
            <person name="Chen H.M."/>
            <person name="Robbertse B."/>
            <person name="Goldberg J.M."/>
            <person name="Aoki K."/>
            <person name="Bayne E.H."/>
            <person name="Berlin A.M."/>
            <person name="Desjardins C.A."/>
            <person name="Dobbs E."/>
            <person name="Dukaj L."/>
            <person name="Fan L."/>
            <person name="FitzGerald M.G."/>
            <person name="French C."/>
            <person name="Gujja S."/>
            <person name="Hansen K."/>
            <person name="Keifenheim D."/>
            <person name="Levin J.Z."/>
            <person name="Mosher R.A."/>
            <person name="Mueller C.A."/>
            <person name="Pfiffner J."/>
            <person name="Priest M."/>
            <person name="Russ C."/>
            <person name="Smialowska A."/>
            <person name="Swoboda P."/>
            <person name="Sykes S.M."/>
            <person name="Vaughn M."/>
            <person name="Vengrova S."/>
            <person name="Yoder R."/>
            <person name="Zeng Q."/>
            <person name="Allshire R."/>
            <person name="Baulcombe D."/>
            <person name="Birren B.W."/>
            <person name="Brown W."/>
            <person name="Ekwall K."/>
            <person name="Kellis M."/>
            <person name="Leatherwood J."/>
            <person name="Levin H."/>
            <person name="Margalit H."/>
            <person name="Martienssen R."/>
            <person name="Nieduszynski C.A."/>
            <person name="Spatafora J.W."/>
            <person name="Friedman N."/>
            <person name="Dalgaard J.Z."/>
            <person name="Baumann P."/>
            <person name="Niki H."/>
            <person name="Regev A."/>
            <person name="Nusbaum C."/>
        </authorList>
    </citation>
    <scope>NUCLEOTIDE SEQUENCE [LARGE SCALE GENOMIC DNA]</scope>
    <source>
        <strain evidence="8">yFS275 / FY16936</strain>
    </source>
</reference>
<keyword evidence="8" id="KW-1185">Reference proteome</keyword>
<gene>
    <name evidence="7" type="primary">rdi1</name>
    <name evidence="6" type="ORF">SJAG_03361</name>
</gene>
<keyword evidence="3" id="KW-0343">GTPase activation</keyword>
<dbReference type="InterPro" id="IPR000406">
    <property type="entry name" value="Rho_GDI"/>
</dbReference>
<evidence type="ECO:0000256" key="4">
    <source>
        <dbReference type="ARBA" id="ARBA00022490"/>
    </source>
</evidence>
<dbReference type="OMA" id="YKPTAAK"/>
<keyword evidence="4" id="KW-0963">Cytoplasm</keyword>
<dbReference type="eggNOG" id="KOG3205">
    <property type="taxonomic scope" value="Eukaryota"/>
</dbReference>
<dbReference type="HOGENOM" id="CLU_076228_1_0_1"/>
<dbReference type="STRING" id="402676.B6K413"/>
<evidence type="ECO:0000313" key="6">
    <source>
        <dbReference type="EMBL" id="EEB08220.1"/>
    </source>
</evidence>
<organism evidence="6 8">
    <name type="scientific">Schizosaccharomyces japonicus (strain yFS275 / FY16936)</name>
    <name type="common">Fission yeast</name>
    <dbReference type="NCBI Taxonomy" id="402676"/>
    <lineage>
        <taxon>Eukaryota</taxon>
        <taxon>Fungi</taxon>
        <taxon>Dikarya</taxon>
        <taxon>Ascomycota</taxon>
        <taxon>Taphrinomycotina</taxon>
        <taxon>Schizosaccharomycetes</taxon>
        <taxon>Schizosaccharomycetales</taxon>
        <taxon>Schizosaccharomycetaceae</taxon>
        <taxon>Schizosaccharomyces</taxon>
    </lineage>
</organism>
<protein>
    <submittedName>
        <fullName evidence="6">Rho GDP dissociation inhibitor Rdi1</fullName>
    </submittedName>
</protein>
<evidence type="ECO:0000256" key="3">
    <source>
        <dbReference type="ARBA" id="ARBA00022468"/>
    </source>
</evidence>
<dbReference type="GO" id="GO:0005096">
    <property type="term" value="F:GTPase activator activity"/>
    <property type="evidence" value="ECO:0007669"/>
    <property type="project" value="UniProtKB-KW"/>
</dbReference>
<dbReference type="JaponicusDB" id="SJAG_03361">
    <property type="gene designation" value="rdi1"/>
</dbReference>
<name>B6K413_SCHJY</name>
<dbReference type="RefSeq" id="XP_002174513.1">
    <property type="nucleotide sequence ID" value="XM_002174477.2"/>
</dbReference>
<dbReference type="GO" id="GO:0007266">
    <property type="term" value="P:Rho protein signal transduction"/>
    <property type="evidence" value="ECO:0000318"/>
    <property type="project" value="GO_Central"/>
</dbReference>
<dbReference type="GO" id="GO:0016020">
    <property type="term" value="C:membrane"/>
    <property type="evidence" value="ECO:0000318"/>
    <property type="project" value="GO_Central"/>
</dbReference>
<dbReference type="PANTHER" id="PTHR10980">
    <property type="entry name" value="RHO GDP-DISSOCIATION INHIBITOR"/>
    <property type="match status" value="1"/>
</dbReference>
<evidence type="ECO:0000256" key="5">
    <source>
        <dbReference type="SAM" id="MobiDB-lite"/>
    </source>
</evidence>
<comment type="similarity">
    <text evidence="2">Belongs to the Rho GDI family.</text>
</comment>
<dbReference type="GO" id="GO:0005829">
    <property type="term" value="C:cytosol"/>
    <property type="evidence" value="ECO:0000318"/>
    <property type="project" value="GO_Central"/>
</dbReference>
<dbReference type="SUPFAM" id="SSF81296">
    <property type="entry name" value="E set domains"/>
    <property type="match status" value="1"/>
</dbReference>
<dbReference type="Gene3D" id="2.70.50.30">
    <property type="entry name" value="Coagulation Factor XIII, subunit A, domain 1"/>
    <property type="match status" value="1"/>
</dbReference>
<evidence type="ECO:0000313" key="7">
    <source>
        <dbReference type="JaponicusDB" id="SJAG_03361"/>
    </source>
</evidence>
<evidence type="ECO:0000313" key="8">
    <source>
        <dbReference type="Proteomes" id="UP000001744"/>
    </source>
</evidence>
<dbReference type="FunFam" id="2.70.50.30:FF:000004">
    <property type="entry name" value="Rho GDP-dissociation inhibitor 1"/>
    <property type="match status" value="1"/>
</dbReference>
<comment type="subcellular location">
    <subcellularLocation>
        <location evidence="1">Cytoplasm</location>
    </subcellularLocation>
</comment>
<dbReference type="Pfam" id="PF02115">
    <property type="entry name" value="Rho_GDI"/>
    <property type="match status" value="1"/>
</dbReference>
<dbReference type="PRINTS" id="PR00492">
    <property type="entry name" value="RHOGDI"/>
</dbReference>
<dbReference type="GO" id="GO:0005094">
    <property type="term" value="F:Rho GDP-dissociation inhibitor activity"/>
    <property type="evidence" value="ECO:0000318"/>
    <property type="project" value="GO_Central"/>
</dbReference>
<dbReference type="InterPro" id="IPR024792">
    <property type="entry name" value="RhoGDI_dom_sf"/>
</dbReference>